<dbReference type="RefSeq" id="WP_187247871.1">
    <property type="nucleotide sequence ID" value="NZ_BAAAOK010000004.1"/>
</dbReference>
<evidence type="ECO:0000313" key="3">
    <source>
        <dbReference type="Proteomes" id="UP000805614"/>
    </source>
</evidence>
<evidence type="ECO:0000256" key="1">
    <source>
        <dbReference type="SAM" id="MobiDB-lite"/>
    </source>
</evidence>
<accession>A0ABR7M147</accession>
<feature type="region of interest" description="Disordered" evidence="1">
    <location>
        <begin position="1"/>
        <end position="124"/>
    </location>
</feature>
<comment type="caution">
    <text evidence="2">The sequence shown here is derived from an EMBL/GenBank/DDBJ whole genome shotgun (WGS) entry which is preliminary data.</text>
</comment>
<name>A0ABR7M147_9ACTN</name>
<protein>
    <submittedName>
        <fullName evidence="2">Uncharacterized protein</fullName>
    </submittedName>
</protein>
<gene>
    <name evidence="2" type="ORF">HKK74_35910</name>
</gene>
<keyword evidence="3" id="KW-1185">Reference proteome</keyword>
<reference evidence="2 3" key="1">
    <citation type="submission" date="2020-06" db="EMBL/GenBank/DDBJ databases">
        <title>Actinomadura xiongansis sp. nov., isolated from soil of Baiyangdian.</title>
        <authorList>
            <person name="Zhang X."/>
        </authorList>
    </citation>
    <scope>NUCLEOTIDE SEQUENCE [LARGE SCALE GENOMIC DNA]</scope>
    <source>
        <strain evidence="2 3">HBUM206468</strain>
    </source>
</reference>
<dbReference type="Proteomes" id="UP000805614">
    <property type="component" value="Unassembled WGS sequence"/>
</dbReference>
<sequence>MTYPEEHWHGFSPAVGTGSPEVRRAGDLAFASPPPGPQWPGREPSKEELGGVPSTDTLARSPMGVGVSTTRRPEQIAREEGEQRPTVGFLGRSRRPFGRSQPEEAGMAPPKPISKESPHLPPRG</sequence>
<dbReference type="EMBL" id="JABVEC010000049">
    <property type="protein sequence ID" value="MBC6470837.1"/>
    <property type="molecule type" value="Genomic_DNA"/>
</dbReference>
<evidence type="ECO:0000313" key="2">
    <source>
        <dbReference type="EMBL" id="MBC6470837.1"/>
    </source>
</evidence>
<feature type="compositionally biased region" description="Basic and acidic residues" evidence="1">
    <location>
        <begin position="71"/>
        <end position="83"/>
    </location>
</feature>
<proteinExistence type="predicted"/>
<organism evidence="2 3">
    <name type="scientific">Actinomadura alba</name>
    <dbReference type="NCBI Taxonomy" id="406431"/>
    <lineage>
        <taxon>Bacteria</taxon>
        <taxon>Bacillati</taxon>
        <taxon>Actinomycetota</taxon>
        <taxon>Actinomycetes</taxon>
        <taxon>Streptosporangiales</taxon>
        <taxon>Thermomonosporaceae</taxon>
        <taxon>Actinomadura</taxon>
    </lineage>
</organism>